<dbReference type="Pfam" id="PF01963">
    <property type="entry name" value="TraB_PrgY_gumN"/>
    <property type="match status" value="1"/>
</dbReference>
<name>A0A3P3WDH3_9FLAO</name>
<dbReference type="CDD" id="cd14789">
    <property type="entry name" value="Tiki"/>
    <property type="match status" value="1"/>
</dbReference>
<evidence type="ECO:0000313" key="2">
    <source>
        <dbReference type="EMBL" id="RRJ93202.1"/>
    </source>
</evidence>
<feature type="chain" id="PRO_5017954506" evidence="1">
    <location>
        <begin position="23"/>
        <end position="283"/>
    </location>
</feature>
<organism evidence="2 3">
    <name type="scientific">Paenimyroides tangerinum</name>
    <dbReference type="NCBI Taxonomy" id="2488728"/>
    <lineage>
        <taxon>Bacteria</taxon>
        <taxon>Pseudomonadati</taxon>
        <taxon>Bacteroidota</taxon>
        <taxon>Flavobacteriia</taxon>
        <taxon>Flavobacteriales</taxon>
        <taxon>Flavobacteriaceae</taxon>
        <taxon>Paenimyroides</taxon>
    </lineage>
</organism>
<evidence type="ECO:0000313" key="3">
    <source>
        <dbReference type="Proteomes" id="UP000275719"/>
    </source>
</evidence>
<dbReference type="AlphaFoldDB" id="A0A3P3WDH3"/>
<keyword evidence="1" id="KW-0732">Signal</keyword>
<dbReference type="RefSeq" id="WP_125016153.1">
    <property type="nucleotide sequence ID" value="NZ_RQVQ01000001.1"/>
</dbReference>
<feature type="signal peptide" evidence="1">
    <location>
        <begin position="1"/>
        <end position="22"/>
    </location>
</feature>
<proteinExistence type="predicted"/>
<comment type="caution">
    <text evidence="2">The sequence shown here is derived from an EMBL/GenBank/DDBJ whole genome shotgun (WGS) entry which is preliminary data.</text>
</comment>
<sequence>MKNLFRSLFTFILFLVSAIGFAQNENSLLWKISGNGLTKPSYVFGTIHMICEPDYFFTDNFENALKNSEALVTEINFGNMEEMMLMQNAMQSDKSLKERISPKQYEKLAALLKEKLAMDIAMFDNVSESGIASLVTMKSFPCENMKMYEIELIQKAMASQKSLNGLESISEQMKIMEDHLNIDASIKMLEELGTGSDSNKQMVELYKEQNIDKLLDLLKQASYMDSKAYDEFVVNRNNNWVKKMPEMMQSKPTFFAVGAAHLGSEDGVLDLLRKVGYKVEAVK</sequence>
<gene>
    <name evidence="2" type="ORF">EG240_00070</name>
</gene>
<accession>A0A3P3WDH3</accession>
<keyword evidence="3" id="KW-1185">Reference proteome</keyword>
<dbReference type="EMBL" id="RQVQ01000001">
    <property type="protein sequence ID" value="RRJ93202.1"/>
    <property type="molecule type" value="Genomic_DNA"/>
</dbReference>
<dbReference type="OrthoDB" id="9798714at2"/>
<dbReference type="PANTHER" id="PTHR40590:SF1">
    <property type="entry name" value="CYTOPLASMIC PROTEIN"/>
    <property type="match status" value="1"/>
</dbReference>
<evidence type="ECO:0000256" key="1">
    <source>
        <dbReference type="SAM" id="SignalP"/>
    </source>
</evidence>
<protein>
    <submittedName>
        <fullName evidence="2">TraB/GumN family protein</fullName>
    </submittedName>
</protein>
<dbReference type="InterPro" id="IPR002816">
    <property type="entry name" value="TraB/PrgY/GumN_fam"/>
</dbReference>
<dbReference type="Proteomes" id="UP000275719">
    <property type="component" value="Unassembled WGS sequence"/>
</dbReference>
<dbReference type="PANTHER" id="PTHR40590">
    <property type="entry name" value="CYTOPLASMIC PROTEIN-RELATED"/>
    <property type="match status" value="1"/>
</dbReference>
<reference evidence="2 3" key="1">
    <citation type="submission" date="2018-11" db="EMBL/GenBank/DDBJ databases">
        <title>Flavobacterium sp. nov., YIM 102701-2 draft genome.</title>
        <authorList>
            <person name="Li G."/>
            <person name="Jiang Y."/>
        </authorList>
    </citation>
    <scope>NUCLEOTIDE SEQUENCE [LARGE SCALE GENOMIC DNA]</scope>
    <source>
        <strain evidence="2 3">YIM 102701-2</strain>
    </source>
</reference>
<dbReference type="InterPro" id="IPR047111">
    <property type="entry name" value="YbaP-like"/>
</dbReference>